<evidence type="ECO:0000256" key="4">
    <source>
        <dbReference type="SAM" id="Coils"/>
    </source>
</evidence>
<dbReference type="Pfam" id="PF10627">
    <property type="entry name" value="CsgE"/>
    <property type="match status" value="1"/>
</dbReference>
<comment type="function">
    <text evidence="1">May be involved in the biogenesis of curli organelles.</text>
</comment>
<organism evidence="5 6">
    <name type="scientific">Salinimicrobium tongyeongense</name>
    <dbReference type="NCBI Taxonomy" id="2809707"/>
    <lineage>
        <taxon>Bacteria</taxon>
        <taxon>Pseudomonadati</taxon>
        <taxon>Bacteroidota</taxon>
        <taxon>Flavobacteriia</taxon>
        <taxon>Flavobacteriales</taxon>
        <taxon>Flavobacteriaceae</taxon>
        <taxon>Salinimicrobium</taxon>
    </lineage>
</organism>
<accession>A0ABY6NT54</accession>
<evidence type="ECO:0000256" key="1">
    <source>
        <dbReference type="ARBA" id="ARBA00003989"/>
    </source>
</evidence>
<keyword evidence="4" id="KW-0175">Coiled coil</keyword>
<dbReference type="InterPro" id="IPR018900">
    <property type="entry name" value="Curli_CsgE"/>
</dbReference>
<keyword evidence="6" id="KW-1185">Reference proteome</keyword>
<dbReference type="Gene3D" id="2.60.40.2420">
    <property type="match status" value="1"/>
</dbReference>
<feature type="coiled-coil region" evidence="4">
    <location>
        <begin position="234"/>
        <end position="261"/>
    </location>
</feature>
<proteinExistence type="predicted"/>
<reference evidence="5" key="1">
    <citation type="submission" date="2021-02" db="EMBL/GenBank/DDBJ databases">
        <title>Salinimicrobium sp. nov. isolated from seawater in Tongyeong, Republic of Korea.</title>
        <authorList>
            <person name="Lee S.-J."/>
        </authorList>
    </citation>
    <scope>NUCLEOTIDE SEQUENCE</scope>
    <source>
        <strain evidence="5">HN-2-9-2</strain>
    </source>
</reference>
<name>A0ABY6NT54_9FLAO</name>
<evidence type="ECO:0000313" key="5">
    <source>
        <dbReference type="EMBL" id="UZH56089.1"/>
    </source>
</evidence>
<dbReference type="PROSITE" id="PS51257">
    <property type="entry name" value="PROKAR_LIPOPROTEIN"/>
    <property type="match status" value="1"/>
</dbReference>
<keyword evidence="3" id="KW-0732">Signal</keyword>
<gene>
    <name evidence="5" type="ORF">JRG66_04265</name>
</gene>
<protein>
    <recommendedName>
        <fullName evidence="2">Curli production assembly/transport component CsgE</fullName>
    </recommendedName>
</protein>
<dbReference type="Proteomes" id="UP001163981">
    <property type="component" value="Chromosome"/>
</dbReference>
<dbReference type="RefSeq" id="WP_265164520.1">
    <property type="nucleotide sequence ID" value="NZ_CP069620.1"/>
</dbReference>
<sequence length="261" mass="29918">MRIGKTNIVKMFIVSLALLLSGSCFSQFYNKEIVAKIKVEDRGEFLDFSATAENVTPAGHNLRYDFTLFKKDGAGNVTKSSQGNRFYLEPNQKVILSSTQVNRSDEGGIIILLMIYDQDDKPVGKDRLEFKITEESIQEIKEQERQVIALPKDQAKPQDGVIINGLVIENTITKAGRDFYRYFYSEYYNREIVSPQNIEIEEVPGRGRMTRISVSVGDQLVMRFFAQPKKEYLKQIANVTLARVLAQIQRLEQQANNFKHY</sequence>
<dbReference type="InterPro" id="IPR053722">
    <property type="entry name" value="Curli_assembly_CsgC/AgfC"/>
</dbReference>
<evidence type="ECO:0000256" key="2">
    <source>
        <dbReference type="ARBA" id="ARBA00014024"/>
    </source>
</evidence>
<dbReference type="EMBL" id="CP069620">
    <property type="protein sequence ID" value="UZH56089.1"/>
    <property type="molecule type" value="Genomic_DNA"/>
</dbReference>
<evidence type="ECO:0000256" key="3">
    <source>
        <dbReference type="ARBA" id="ARBA00022729"/>
    </source>
</evidence>
<evidence type="ECO:0000313" key="6">
    <source>
        <dbReference type="Proteomes" id="UP001163981"/>
    </source>
</evidence>